<protein>
    <submittedName>
        <fullName evidence="7">Peptidoglycan/xylan/chitin deacetylase (PgdA/CDA1 family)</fullName>
    </submittedName>
</protein>
<feature type="domain" description="SLH" evidence="5">
    <location>
        <begin position="23"/>
        <end position="85"/>
    </location>
</feature>
<feature type="signal peptide" evidence="4">
    <location>
        <begin position="1"/>
        <end position="23"/>
    </location>
</feature>
<dbReference type="InterPro" id="IPR002509">
    <property type="entry name" value="NODB_dom"/>
</dbReference>
<keyword evidence="1" id="KW-0479">Metal-binding</keyword>
<accession>A0ABS2R169</accession>
<dbReference type="SUPFAM" id="SSF88713">
    <property type="entry name" value="Glycoside hydrolase/deacetylase"/>
    <property type="match status" value="1"/>
</dbReference>
<dbReference type="Pfam" id="PF01522">
    <property type="entry name" value="Polysacc_deac_1"/>
    <property type="match status" value="1"/>
</dbReference>
<sequence length="412" mass="46157">MMKKHLLFLISLVLILSAGYASAAFAFTDVSANHWAKEEVTYLTSRNITSGIGEEFGVNDAMTREQTAVMLAKSLNVNLQNVSTIPIRDVPSTHPSYPAIAAMMEAGIFQTSATFQPQKLLSRSQMAKVLTIAFKLKGSHASLFKDVPSTHWAHHPIAALTAHSITLGYRDNTFCPEKLVTRSQFAVMLARVMHPPFREKVKAEWKARKEQEKEKVSYIPPIEKPTIVRSVPKGYVAITIDDGPTTHTTKLLDVLKAYNVPVTFFVLGENVVRYPQAIRRTEEEGHVIGHHSYTHPDFKKLSITGQRQELDRGLTVLSRVVKQKVNLFRPPYGSYNTTTLSASYERGMHVVMWDTDPRDWDTKSATTIKNRVLHQVVSGSVIVMHDRLATIEALPAIIEGIRKKGYKLVALK</sequence>
<keyword evidence="8" id="KW-1185">Reference proteome</keyword>
<dbReference type="InterPro" id="IPR001119">
    <property type="entry name" value="SLH_dom"/>
</dbReference>
<gene>
    <name evidence="7" type="ORF">JOC83_003351</name>
</gene>
<feature type="domain" description="NodB homology" evidence="6">
    <location>
        <begin position="234"/>
        <end position="409"/>
    </location>
</feature>
<evidence type="ECO:0000256" key="4">
    <source>
        <dbReference type="SAM" id="SignalP"/>
    </source>
</evidence>
<comment type="caution">
    <text evidence="7">The sequence shown here is derived from an EMBL/GenBank/DDBJ whole genome shotgun (WGS) entry which is preliminary data.</text>
</comment>
<feature type="domain" description="SLH" evidence="5">
    <location>
        <begin position="140"/>
        <end position="203"/>
    </location>
</feature>
<evidence type="ECO:0000256" key="2">
    <source>
        <dbReference type="ARBA" id="ARBA00022729"/>
    </source>
</evidence>
<evidence type="ECO:0000259" key="6">
    <source>
        <dbReference type="PROSITE" id="PS51677"/>
    </source>
</evidence>
<dbReference type="PANTHER" id="PTHR10587">
    <property type="entry name" value="GLYCOSYL TRANSFERASE-RELATED"/>
    <property type="match status" value="1"/>
</dbReference>
<name>A0ABS2R169_9BACI</name>
<feature type="domain" description="SLH" evidence="5">
    <location>
        <begin position="86"/>
        <end position="139"/>
    </location>
</feature>
<evidence type="ECO:0000256" key="3">
    <source>
        <dbReference type="ARBA" id="ARBA00022801"/>
    </source>
</evidence>
<dbReference type="PROSITE" id="PS51272">
    <property type="entry name" value="SLH"/>
    <property type="match status" value="3"/>
</dbReference>
<feature type="chain" id="PRO_5047368080" evidence="4">
    <location>
        <begin position="24"/>
        <end position="412"/>
    </location>
</feature>
<dbReference type="PANTHER" id="PTHR10587:SF133">
    <property type="entry name" value="CHITIN DEACETYLASE 1-RELATED"/>
    <property type="match status" value="1"/>
</dbReference>
<reference evidence="7 8" key="1">
    <citation type="submission" date="2021-01" db="EMBL/GenBank/DDBJ databases">
        <title>Genomic Encyclopedia of Type Strains, Phase IV (KMG-IV): sequencing the most valuable type-strain genomes for metagenomic binning, comparative biology and taxonomic classification.</title>
        <authorList>
            <person name="Goeker M."/>
        </authorList>
    </citation>
    <scope>NUCLEOTIDE SEQUENCE [LARGE SCALE GENOMIC DNA]</scope>
    <source>
        <strain evidence="7 8">DSM 104297</strain>
    </source>
</reference>
<dbReference type="Gene3D" id="3.20.20.370">
    <property type="entry name" value="Glycoside hydrolase/deacetylase"/>
    <property type="match status" value="1"/>
</dbReference>
<keyword evidence="3" id="KW-0378">Hydrolase</keyword>
<dbReference type="InterPro" id="IPR050248">
    <property type="entry name" value="Polysacc_deacetylase_ArnD"/>
</dbReference>
<organism evidence="7 8">
    <name type="scientific">Priestia iocasae</name>
    <dbReference type="NCBI Taxonomy" id="2291674"/>
    <lineage>
        <taxon>Bacteria</taxon>
        <taxon>Bacillati</taxon>
        <taxon>Bacillota</taxon>
        <taxon>Bacilli</taxon>
        <taxon>Bacillales</taxon>
        <taxon>Bacillaceae</taxon>
        <taxon>Priestia</taxon>
    </lineage>
</organism>
<dbReference type="CDD" id="cd10917">
    <property type="entry name" value="CE4_NodB_like_6s_7s"/>
    <property type="match status" value="1"/>
</dbReference>
<evidence type="ECO:0000256" key="1">
    <source>
        <dbReference type="ARBA" id="ARBA00022723"/>
    </source>
</evidence>
<proteinExistence type="predicted"/>
<dbReference type="EMBL" id="JAFBFC010000007">
    <property type="protein sequence ID" value="MBM7704494.1"/>
    <property type="molecule type" value="Genomic_DNA"/>
</dbReference>
<dbReference type="Proteomes" id="UP000809829">
    <property type="component" value="Unassembled WGS sequence"/>
</dbReference>
<evidence type="ECO:0000313" key="7">
    <source>
        <dbReference type="EMBL" id="MBM7704494.1"/>
    </source>
</evidence>
<evidence type="ECO:0000313" key="8">
    <source>
        <dbReference type="Proteomes" id="UP000809829"/>
    </source>
</evidence>
<dbReference type="Pfam" id="PF00395">
    <property type="entry name" value="SLH"/>
    <property type="match status" value="3"/>
</dbReference>
<dbReference type="InterPro" id="IPR011330">
    <property type="entry name" value="Glyco_hydro/deAcase_b/a-brl"/>
</dbReference>
<keyword evidence="2 4" id="KW-0732">Signal</keyword>
<evidence type="ECO:0000259" key="5">
    <source>
        <dbReference type="PROSITE" id="PS51272"/>
    </source>
</evidence>
<dbReference type="PROSITE" id="PS51677">
    <property type="entry name" value="NODB"/>
    <property type="match status" value="1"/>
</dbReference>